<keyword evidence="12" id="KW-1185">Reference proteome</keyword>
<feature type="domain" description="CUE" evidence="11">
    <location>
        <begin position="310"/>
        <end position="352"/>
    </location>
</feature>
<comment type="subcellular location">
    <subcellularLocation>
        <location evidence="1">Endoplasmic reticulum membrane</location>
        <topology evidence="1">Peripheral membrane protein</topology>
    </subcellularLocation>
    <subcellularLocation>
        <location evidence="2">Lipid droplet</location>
    </subcellularLocation>
</comment>
<dbReference type="PROSITE" id="PS51140">
    <property type="entry name" value="CUE"/>
    <property type="match status" value="1"/>
</dbReference>
<gene>
    <name evidence="13" type="primary">LOC101858662</name>
</gene>
<dbReference type="Proteomes" id="UP000694888">
    <property type="component" value="Unplaced"/>
</dbReference>
<evidence type="ECO:0000256" key="7">
    <source>
        <dbReference type="ARBA" id="ARBA00035685"/>
    </source>
</evidence>
<keyword evidence="5 10" id="KW-0472">Membrane</keyword>
<evidence type="ECO:0000256" key="2">
    <source>
        <dbReference type="ARBA" id="ARBA00004502"/>
    </source>
</evidence>
<dbReference type="GeneID" id="101858662"/>
<evidence type="ECO:0000256" key="6">
    <source>
        <dbReference type="ARBA" id="ARBA00035634"/>
    </source>
</evidence>
<dbReference type="PANTHER" id="PTHR15486:SF96">
    <property type="entry name" value="LIPID DROPLET-REGULATING VLDL ASSEMBLY FACTOR AUP1"/>
    <property type="match status" value="1"/>
</dbReference>
<name>A0ABM1A7V8_APLCA</name>
<feature type="transmembrane region" description="Helical" evidence="10">
    <location>
        <begin position="26"/>
        <end position="52"/>
    </location>
</feature>
<dbReference type="InterPro" id="IPR002123">
    <property type="entry name" value="Plipid/glycerol_acylTrfase"/>
</dbReference>
<dbReference type="SUPFAM" id="SSF69593">
    <property type="entry name" value="Glycerol-3-phosphate (1)-acyltransferase"/>
    <property type="match status" value="1"/>
</dbReference>
<feature type="region of interest" description="Disordered" evidence="9">
    <location>
        <begin position="272"/>
        <end position="306"/>
    </location>
</feature>
<keyword evidence="3" id="KW-0551">Lipid droplet</keyword>
<dbReference type="Pfam" id="PF02845">
    <property type="entry name" value="CUE"/>
    <property type="match status" value="1"/>
</dbReference>
<evidence type="ECO:0000256" key="5">
    <source>
        <dbReference type="ARBA" id="ARBA00023136"/>
    </source>
</evidence>
<keyword evidence="10" id="KW-0812">Transmembrane</keyword>
<dbReference type="CDD" id="cd14420">
    <property type="entry name" value="CUE_AUP1"/>
    <property type="match status" value="1"/>
</dbReference>
<dbReference type="InterPro" id="IPR003892">
    <property type="entry name" value="CUE"/>
</dbReference>
<dbReference type="Gene3D" id="1.10.8.10">
    <property type="entry name" value="DNA helicase RuvA subunit, C-terminal domain"/>
    <property type="match status" value="1"/>
</dbReference>
<evidence type="ECO:0000259" key="11">
    <source>
        <dbReference type="PROSITE" id="PS51140"/>
    </source>
</evidence>
<proteinExistence type="inferred from homology"/>
<dbReference type="SMART" id="SM00563">
    <property type="entry name" value="PlsC"/>
    <property type="match status" value="1"/>
</dbReference>
<evidence type="ECO:0000256" key="4">
    <source>
        <dbReference type="ARBA" id="ARBA00022824"/>
    </source>
</evidence>
<dbReference type="PANTHER" id="PTHR15486">
    <property type="entry name" value="ANCIENT UBIQUITOUS PROTEIN"/>
    <property type="match status" value="1"/>
</dbReference>
<keyword evidence="4" id="KW-0256">Endoplasmic reticulum</keyword>
<protein>
    <recommendedName>
        <fullName evidence="7">Lipid droplet-regulating VLDL assembly factor AUP1</fullName>
    </recommendedName>
    <alternativeName>
        <fullName evidence="8">Ancient ubiquitous protein 1</fullName>
    </alternativeName>
</protein>
<reference evidence="13" key="1">
    <citation type="submission" date="2025-08" db="UniProtKB">
        <authorList>
            <consortium name="RefSeq"/>
        </authorList>
    </citation>
    <scope>IDENTIFICATION</scope>
</reference>
<accession>A0ABM1A7V8</accession>
<evidence type="ECO:0000256" key="9">
    <source>
        <dbReference type="SAM" id="MobiDB-lite"/>
    </source>
</evidence>
<evidence type="ECO:0000256" key="8">
    <source>
        <dbReference type="ARBA" id="ARBA00035713"/>
    </source>
</evidence>
<evidence type="ECO:0000256" key="10">
    <source>
        <dbReference type="SAM" id="Phobius"/>
    </source>
</evidence>
<evidence type="ECO:0000256" key="3">
    <source>
        <dbReference type="ARBA" id="ARBA00022677"/>
    </source>
</evidence>
<evidence type="ECO:0000256" key="1">
    <source>
        <dbReference type="ARBA" id="ARBA00004406"/>
    </source>
</evidence>
<feature type="compositionally biased region" description="Basic and acidic residues" evidence="9">
    <location>
        <begin position="272"/>
        <end position="287"/>
    </location>
</feature>
<dbReference type="RefSeq" id="XP_012942533.1">
    <property type="nucleotide sequence ID" value="XM_013087079.2"/>
</dbReference>
<dbReference type="SMART" id="SM00546">
    <property type="entry name" value="CUE"/>
    <property type="match status" value="1"/>
</dbReference>
<comment type="similarity">
    <text evidence="6">Belongs to the AUP1 family.</text>
</comment>
<organism evidence="12 13">
    <name type="scientific">Aplysia californica</name>
    <name type="common">California sea hare</name>
    <dbReference type="NCBI Taxonomy" id="6500"/>
    <lineage>
        <taxon>Eukaryota</taxon>
        <taxon>Metazoa</taxon>
        <taxon>Spiralia</taxon>
        <taxon>Lophotrochozoa</taxon>
        <taxon>Mollusca</taxon>
        <taxon>Gastropoda</taxon>
        <taxon>Heterobranchia</taxon>
        <taxon>Euthyneura</taxon>
        <taxon>Tectipleura</taxon>
        <taxon>Aplysiida</taxon>
        <taxon>Aplysioidea</taxon>
        <taxon>Aplysiidae</taxon>
        <taxon>Aplysia</taxon>
    </lineage>
</organism>
<sequence length="411" mass="46414">MASSEIDRLIWLKRCSSYASFVPLVLYLPIGLALGVLRFFIFLHACLLSYLLPNGFPFKRLMLRVMLAVTGLPISTQGVPSNDCKKKVVIANHVSNLDPFILALLNPLILTLEAPSPQLASAKGKLTTYDIPGDRDHSDTINVVKNKMTECEEPLLFFPERLKTNGRSGILKFSMLPFELDCPIQPVTIQAYRYLFDIRVSTHSSTLFEDIAWCFLTPLTLFKIRYLPVTEKKRDESKEEFVVRVQQNMAKSMGLSASQFTHHDVIEHIKSVTTKERVPPPRIEPQKSPELTMTASPQPPQPTLTSSDAELTKMVKQVKDVLPDIPSQCILSDLRKTKDVDATIANILDGRIDPSQWKDTPEKPMISLSQGLSFKASNFENNARARQMSFQERKQAMLEAARLKYRTKHGL</sequence>
<dbReference type="InterPro" id="IPR048056">
    <property type="entry name" value="AUP1_CUE"/>
</dbReference>
<evidence type="ECO:0000313" key="12">
    <source>
        <dbReference type="Proteomes" id="UP000694888"/>
    </source>
</evidence>
<keyword evidence="10" id="KW-1133">Transmembrane helix</keyword>
<evidence type="ECO:0000313" key="13">
    <source>
        <dbReference type="RefSeq" id="XP_012942533.1"/>
    </source>
</evidence>